<accession>A0A2H1W8S4</accession>
<dbReference type="EMBL" id="ODYU01007034">
    <property type="protein sequence ID" value="SOQ49423.1"/>
    <property type="molecule type" value="Genomic_DNA"/>
</dbReference>
<evidence type="ECO:0000256" key="7">
    <source>
        <dbReference type="PROSITE-ProRule" id="PRU00723"/>
    </source>
</evidence>
<evidence type="ECO:0000256" key="1">
    <source>
        <dbReference type="ARBA" id="ARBA00022723"/>
    </source>
</evidence>
<dbReference type="SMART" id="SM00361">
    <property type="entry name" value="RRM_1"/>
    <property type="match status" value="1"/>
</dbReference>
<keyword evidence="5 6" id="KW-0694">RNA-binding</keyword>
<keyword evidence="8" id="KW-0175">Coiled coil</keyword>
<protein>
    <submittedName>
        <fullName evidence="12">SFRICE_015691</fullName>
    </submittedName>
</protein>
<feature type="coiled-coil region" evidence="8">
    <location>
        <begin position="37"/>
        <end position="125"/>
    </location>
</feature>
<reference evidence="12" key="1">
    <citation type="submission" date="2016-07" db="EMBL/GenBank/DDBJ databases">
        <authorList>
            <person name="Bretaudeau A."/>
        </authorList>
    </citation>
    <scope>NUCLEOTIDE SEQUENCE</scope>
    <source>
        <strain evidence="12">Rice</strain>
        <tissue evidence="12">Whole body</tissue>
    </source>
</reference>
<dbReference type="GO" id="GO:0000398">
    <property type="term" value="P:mRNA splicing, via spliceosome"/>
    <property type="evidence" value="ECO:0007669"/>
    <property type="project" value="InterPro"/>
</dbReference>
<evidence type="ECO:0000256" key="3">
    <source>
        <dbReference type="ARBA" id="ARBA00022771"/>
    </source>
</evidence>
<dbReference type="Pfam" id="PF00076">
    <property type="entry name" value="RRM_1"/>
    <property type="match status" value="1"/>
</dbReference>
<dbReference type="PRINTS" id="PR01848">
    <property type="entry name" value="U2AUXFACTOR"/>
</dbReference>
<dbReference type="AlphaFoldDB" id="A0A2H1W8S4"/>
<keyword evidence="1 7" id="KW-0479">Metal-binding</keyword>
<dbReference type="GO" id="GO:0089701">
    <property type="term" value="C:U2AF complex"/>
    <property type="evidence" value="ECO:0007669"/>
    <property type="project" value="InterPro"/>
</dbReference>
<dbReference type="GO" id="GO:0003723">
    <property type="term" value="F:RNA binding"/>
    <property type="evidence" value="ECO:0007669"/>
    <property type="project" value="UniProtKB-UniRule"/>
</dbReference>
<feature type="zinc finger region" description="C3H1-type" evidence="7">
    <location>
        <begin position="255"/>
        <end position="282"/>
    </location>
</feature>
<dbReference type="PANTHER" id="PTHR12620">
    <property type="entry name" value="U2 SNRNP AUXILIARY FACTOR, SMALL SUBUNIT"/>
    <property type="match status" value="1"/>
</dbReference>
<dbReference type="GO" id="GO:0008270">
    <property type="term" value="F:zinc ion binding"/>
    <property type="evidence" value="ECO:0007669"/>
    <property type="project" value="UniProtKB-KW"/>
</dbReference>
<feature type="domain" description="RRM" evidence="10">
    <location>
        <begin position="174"/>
        <end position="253"/>
    </location>
</feature>
<dbReference type="InterPro" id="IPR000504">
    <property type="entry name" value="RRM_dom"/>
</dbReference>
<dbReference type="PROSITE" id="PS50103">
    <property type="entry name" value="ZF_C3H1"/>
    <property type="match status" value="1"/>
</dbReference>
<dbReference type="SUPFAM" id="SSF54928">
    <property type="entry name" value="RNA-binding domain, RBD"/>
    <property type="match status" value="1"/>
</dbReference>
<evidence type="ECO:0000256" key="5">
    <source>
        <dbReference type="ARBA" id="ARBA00022884"/>
    </source>
</evidence>
<name>A0A2H1W8S4_SPOFR</name>
<evidence type="ECO:0000256" key="9">
    <source>
        <dbReference type="SAM" id="MobiDB-lite"/>
    </source>
</evidence>
<evidence type="ECO:0000256" key="4">
    <source>
        <dbReference type="ARBA" id="ARBA00022833"/>
    </source>
</evidence>
<evidence type="ECO:0000256" key="8">
    <source>
        <dbReference type="SAM" id="Coils"/>
    </source>
</evidence>
<dbReference type="InterPro" id="IPR012677">
    <property type="entry name" value="Nucleotide-bd_a/b_plait_sf"/>
</dbReference>
<evidence type="ECO:0000259" key="10">
    <source>
        <dbReference type="PROSITE" id="PS50102"/>
    </source>
</evidence>
<dbReference type="SMART" id="SM00360">
    <property type="entry name" value="RRM"/>
    <property type="match status" value="1"/>
</dbReference>
<keyword evidence="2" id="KW-0677">Repeat</keyword>
<dbReference type="InterPro" id="IPR009145">
    <property type="entry name" value="U2AF_small"/>
</dbReference>
<evidence type="ECO:0000259" key="11">
    <source>
        <dbReference type="PROSITE" id="PS50103"/>
    </source>
</evidence>
<evidence type="ECO:0000256" key="6">
    <source>
        <dbReference type="PROSITE-ProRule" id="PRU00176"/>
    </source>
</evidence>
<feature type="compositionally biased region" description="Basic residues" evidence="9">
    <location>
        <begin position="360"/>
        <end position="371"/>
    </location>
</feature>
<keyword evidence="4 7" id="KW-0862">Zinc</keyword>
<proteinExistence type="predicted"/>
<feature type="compositionally biased region" description="Acidic residues" evidence="9">
    <location>
        <begin position="346"/>
        <end position="356"/>
    </location>
</feature>
<organism evidence="12">
    <name type="scientific">Spodoptera frugiperda</name>
    <name type="common">Fall armyworm</name>
    <dbReference type="NCBI Taxonomy" id="7108"/>
    <lineage>
        <taxon>Eukaryota</taxon>
        <taxon>Metazoa</taxon>
        <taxon>Ecdysozoa</taxon>
        <taxon>Arthropoda</taxon>
        <taxon>Hexapoda</taxon>
        <taxon>Insecta</taxon>
        <taxon>Pterygota</taxon>
        <taxon>Neoptera</taxon>
        <taxon>Endopterygota</taxon>
        <taxon>Lepidoptera</taxon>
        <taxon>Glossata</taxon>
        <taxon>Ditrysia</taxon>
        <taxon>Noctuoidea</taxon>
        <taxon>Noctuidae</taxon>
        <taxon>Amphipyrinae</taxon>
        <taxon>Spodoptera</taxon>
    </lineage>
</organism>
<dbReference type="PROSITE" id="PS50102">
    <property type="entry name" value="RRM"/>
    <property type="match status" value="1"/>
</dbReference>
<feature type="domain" description="C3H1-type" evidence="11">
    <location>
        <begin position="255"/>
        <end position="282"/>
    </location>
</feature>
<feature type="compositionally biased region" description="Basic and acidic residues" evidence="9">
    <location>
        <begin position="315"/>
        <end position="334"/>
    </location>
</feature>
<dbReference type="InterPro" id="IPR035979">
    <property type="entry name" value="RBD_domain_sf"/>
</dbReference>
<dbReference type="Gene3D" id="3.30.70.330">
    <property type="match status" value="1"/>
</dbReference>
<keyword evidence="3 7" id="KW-0863">Zinc-finger</keyword>
<evidence type="ECO:0000256" key="2">
    <source>
        <dbReference type="ARBA" id="ARBA00022737"/>
    </source>
</evidence>
<dbReference type="InterPro" id="IPR003954">
    <property type="entry name" value="RRM_euk-type"/>
</dbReference>
<feature type="region of interest" description="Disordered" evidence="9">
    <location>
        <begin position="310"/>
        <end position="371"/>
    </location>
</feature>
<dbReference type="InterPro" id="IPR000571">
    <property type="entry name" value="Znf_CCCH"/>
</dbReference>
<gene>
    <name evidence="12" type="ORF">SFRICE_015691</name>
</gene>
<sequence>MGRHAEWRKLAKKQRRKRIRTLQATERDKFFSTEWYIKQQEIEEKLLLEQINKQNEEENAKWIEAEKIAIAQWKRLQEEKQRAIQIRAEQEAKMRLEWELEQERKKKEEERIKAAEEEQKRKHKMFMDHLDKFLSGDSVEPPPELKVVLLATNFYTHFGLSNADVSEYDTDIMLEYEDSETYKEYKEFFYDVLSEFEKFGRIVQFKVCNNYEKHLRGNTYVEFAELRCAVAAYRALHTRWYGGRQLSLQFCNITSWSNAICGLQLRRRCPKGRACNFLHVFRNPNNLYNHNQNYDPEREKERSSRSSVRSWRWSESPEREPLKRVSSRRDESSERRHRRTRYRDREDDDYDDDDDDRYYRRTSSRRSSHRR</sequence>
<evidence type="ECO:0000313" key="12">
    <source>
        <dbReference type="EMBL" id="SOQ49423.1"/>
    </source>
</evidence>